<dbReference type="EMBL" id="CP014263">
    <property type="protein sequence ID" value="AQG81733.1"/>
    <property type="molecule type" value="Genomic_DNA"/>
</dbReference>
<evidence type="ECO:0000256" key="8">
    <source>
        <dbReference type="SAM" id="Phobius"/>
    </source>
</evidence>
<evidence type="ECO:0000256" key="4">
    <source>
        <dbReference type="ARBA" id="ARBA00022452"/>
    </source>
</evidence>
<evidence type="ECO:0008006" key="11">
    <source>
        <dbReference type="Google" id="ProtNLM"/>
    </source>
</evidence>
<dbReference type="InterPro" id="IPR003423">
    <property type="entry name" value="OMP_efflux"/>
</dbReference>
<evidence type="ECO:0000256" key="3">
    <source>
        <dbReference type="ARBA" id="ARBA00022448"/>
    </source>
</evidence>
<comment type="subcellular location">
    <subcellularLocation>
        <location evidence="1">Cell outer membrane</location>
    </subcellularLocation>
</comment>
<dbReference type="KEGG" id="smon:AWR27_21970"/>
<dbReference type="STRING" id="1178516.AWR27_21970"/>
<keyword evidence="7" id="KW-0998">Cell outer membrane</keyword>
<organism evidence="9 10">
    <name type="scientific">Spirosoma montaniterrae</name>
    <dbReference type="NCBI Taxonomy" id="1178516"/>
    <lineage>
        <taxon>Bacteria</taxon>
        <taxon>Pseudomonadati</taxon>
        <taxon>Bacteroidota</taxon>
        <taxon>Cytophagia</taxon>
        <taxon>Cytophagales</taxon>
        <taxon>Cytophagaceae</taxon>
        <taxon>Spirosoma</taxon>
    </lineage>
</organism>
<dbReference type="PANTHER" id="PTHR30026">
    <property type="entry name" value="OUTER MEMBRANE PROTEIN TOLC"/>
    <property type="match status" value="1"/>
</dbReference>
<keyword evidence="5 8" id="KW-0812">Transmembrane</keyword>
<dbReference type="Pfam" id="PF02321">
    <property type="entry name" value="OEP"/>
    <property type="match status" value="2"/>
</dbReference>
<dbReference type="Proteomes" id="UP000187941">
    <property type="component" value="Chromosome"/>
</dbReference>
<reference evidence="9 10" key="1">
    <citation type="submission" date="2016-01" db="EMBL/GenBank/DDBJ databases">
        <authorList>
            <person name="Oliw E.H."/>
        </authorList>
    </citation>
    <scope>NUCLEOTIDE SEQUENCE [LARGE SCALE GENOMIC DNA]</scope>
    <source>
        <strain evidence="9 10">DY10</strain>
    </source>
</reference>
<evidence type="ECO:0000313" key="10">
    <source>
        <dbReference type="Proteomes" id="UP000187941"/>
    </source>
</evidence>
<evidence type="ECO:0000256" key="6">
    <source>
        <dbReference type="ARBA" id="ARBA00023136"/>
    </source>
</evidence>
<dbReference type="PANTHER" id="PTHR30026:SF20">
    <property type="entry name" value="OUTER MEMBRANE PROTEIN TOLC"/>
    <property type="match status" value="1"/>
</dbReference>
<keyword evidence="4" id="KW-1134">Transmembrane beta strand</keyword>
<dbReference type="GO" id="GO:1990281">
    <property type="term" value="C:efflux pump complex"/>
    <property type="evidence" value="ECO:0007669"/>
    <property type="project" value="TreeGrafter"/>
</dbReference>
<proteinExistence type="inferred from homology"/>
<evidence type="ECO:0000256" key="2">
    <source>
        <dbReference type="ARBA" id="ARBA00007613"/>
    </source>
</evidence>
<dbReference type="Gene3D" id="1.20.1600.10">
    <property type="entry name" value="Outer membrane efflux proteins (OEP)"/>
    <property type="match status" value="1"/>
</dbReference>
<protein>
    <recommendedName>
        <fullName evidence="11">Transporter</fullName>
    </recommendedName>
</protein>
<dbReference type="SUPFAM" id="SSF56954">
    <property type="entry name" value="Outer membrane efflux proteins (OEP)"/>
    <property type="match status" value="1"/>
</dbReference>
<evidence type="ECO:0000256" key="7">
    <source>
        <dbReference type="ARBA" id="ARBA00023237"/>
    </source>
</evidence>
<dbReference type="GO" id="GO:0015288">
    <property type="term" value="F:porin activity"/>
    <property type="evidence" value="ECO:0007669"/>
    <property type="project" value="TreeGrafter"/>
</dbReference>
<comment type="similarity">
    <text evidence="2">Belongs to the outer membrane factor (OMF) (TC 1.B.17) family.</text>
</comment>
<keyword evidence="8" id="KW-1133">Transmembrane helix</keyword>
<dbReference type="GO" id="GO:0009279">
    <property type="term" value="C:cell outer membrane"/>
    <property type="evidence" value="ECO:0007669"/>
    <property type="project" value="UniProtKB-SubCell"/>
</dbReference>
<keyword evidence="6 8" id="KW-0472">Membrane</keyword>
<evidence type="ECO:0000313" key="9">
    <source>
        <dbReference type="EMBL" id="AQG81733.1"/>
    </source>
</evidence>
<accession>A0A1P9X2A9</accession>
<dbReference type="GO" id="GO:0015562">
    <property type="term" value="F:efflux transmembrane transporter activity"/>
    <property type="evidence" value="ECO:0007669"/>
    <property type="project" value="InterPro"/>
</dbReference>
<sequence length="457" mass="51709">MLTASQQILKQRIIMNVQRIFSIAGGWLMGLWLAAAGPANAQTRLSLNDAIALGLANRYDARANTIDVSLAENTVQQRRNDWIPDLNLSGNLRYNTQLQKTVLPAGAFGNTEPQTVAFGTRNNTALSLDLTQPLYRPDLKTDRQIAANTVALEKEKLSQRQTNLKVQIAEAYLNVLLRELQQTTARAEADRYQTYLTIAEGNYKLGTLLESDYLSTRLDYQNANVSARKAEQNYQLALINLRYQLNLPDTTAVELTDKLDPATLTRELPTADGFVQRTEIRQLQLQQTENNLRTQRVLDGLKPNLSVYGNYSTQFQDNSFNYGNSNAWTNFNYVGLKVNVPLSAQFKKRSDLQTYKLRTQQTALNLQQTQADIAYEVQRTRTELANASQNLQTTQASLDLSKQVYQTRQNKYRLGSVLYSAVLDTEKSLQTAEQNYLEAAYAYLVARLNYEKAIGRY</sequence>
<dbReference type="OrthoDB" id="367883at2"/>
<keyword evidence="10" id="KW-1185">Reference proteome</keyword>
<name>A0A1P9X2A9_9BACT</name>
<feature type="transmembrane region" description="Helical" evidence="8">
    <location>
        <begin position="20"/>
        <end position="39"/>
    </location>
</feature>
<evidence type="ECO:0000256" key="1">
    <source>
        <dbReference type="ARBA" id="ARBA00004442"/>
    </source>
</evidence>
<dbReference type="AlphaFoldDB" id="A0A1P9X2A9"/>
<gene>
    <name evidence="9" type="ORF">AWR27_21970</name>
</gene>
<dbReference type="InterPro" id="IPR051906">
    <property type="entry name" value="TolC-like"/>
</dbReference>
<keyword evidence="3" id="KW-0813">Transport</keyword>
<evidence type="ECO:0000256" key="5">
    <source>
        <dbReference type="ARBA" id="ARBA00022692"/>
    </source>
</evidence>